<organism evidence="1 2">
    <name type="scientific">Pseudomonas cedrina</name>
    <dbReference type="NCBI Taxonomy" id="651740"/>
    <lineage>
        <taxon>Bacteria</taxon>
        <taxon>Pseudomonadati</taxon>
        <taxon>Pseudomonadota</taxon>
        <taxon>Gammaproteobacteria</taxon>
        <taxon>Pseudomonadales</taxon>
        <taxon>Pseudomonadaceae</taxon>
        <taxon>Pseudomonas</taxon>
    </lineage>
</organism>
<dbReference type="Proteomes" id="UP000199576">
    <property type="component" value="Chromosome I"/>
</dbReference>
<proteinExistence type="predicted"/>
<protein>
    <submittedName>
        <fullName evidence="1">Uncharacterized protein</fullName>
    </submittedName>
</protein>
<evidence type="ECO:0000313" key="1">
    <source>
        <dbReference type="EMBL" id="SDS81675.1"/>
    </source>
</evidence>
<dbReference type="EMBL" id="LT629753">
    <property type="protein sequence ID" value="SDS81675.1"/>
    <property type="molecule type" value="Genomic_DNA"/>
</dbReference>
<accession>A0ABY0UKC2</accession>
<evidence type="ECO:0000313" key="2">
    <source>
        <dbReference type="Proteomes" id="UP000199576"/>
    </source>
</evidence>
<sequence length="34" mass="3261">MIGNGGCKDGVSGDEYVGSTAAFAASLGLDSSHS</sequence>
<reference evidence="1 2" key="1">
    <citation type="submission" date="2016-10" db="EMBL/GenBank/DDBJ databases">
        <authorList>
            <person name="Varghese N."/>
            <person name="Submissions S."/>
        </authorList>
    </citation>
    <scope>NUCLEOTIDE SEQUENCE [LARGE SCALE GENOMIC DNA]</scope>
    <source>
        <strain evidence="1 2">BS2981</strain>
    </source>
</reference>
<name>A0ABY0UKC2_PSECE</name>
<keyword evidence="2" id="KW-1185">Reference proteome</keyword>
<gene>
    <name evidence="1" type="ORF">SAMN04490182_2475</name>
</gene>